<dbReference type="Pfam" id="PF23822">
    <property type="entry name" value="DUF7192"/>
    <property type="match status" value="1"/>
</dbReference>
<reference evidence="2" key="1">
    <citation type="journal article" date="2015" name="Nature">
        <title>Complex archaea that bridge the gap between prokaryotes and eukaryotes.</title>
        <authorList>
            <person name="Spang A."/>
            <person name="Saw J.H."/>
            <person name="Jorgensen S.L."/>
            <person name="Zaremba-Niedzwiedzka K."/>
            <person name="Martijn J."/>
            <person name="Lind A.E."/>
            <person name="van Eijk R."/>
            <person name="Schleper C."/>
            <person name="Guy L."/>
            <person name="Ettema T.J."/>
        </authorList>
    </citation>
    <scope>NUCLEOTIDE SEQUENCE</scope>
</reference>
<dbReference type="InterPro" id="IPR055616">
    <property type="entry name" value="DUF7192"/>
</dbReference>
<organism evidence="2">
    <name type="scientific">marine sediment metagenome</name>
    <dbReference type="NCBI Taxonomy" id="412755"/>
    <lineage>
        <taxon>unclassified sequences</taxon>
        <taxon>metagenomes</taxon>
        <taxon>ecological metagenomes</taxon>
    </lineage>
</organism>
<protein>
    <recommendedName>
        <fullName evidence="1">DUF7192 domain-containing protein</fullName>
    </recommendedName>
</protein>
<evidence type="ECO:0000259" key="1">
    <source>
        <dbReference type="Pfam" id="PF23822"/>
    </source>
</evidence>
<gene>
    <name evidence="2" type="ORF">LCGC14_1022730</name>
</gene>
<proteinExistence type="predicted"/>
<sequence>MTTFRFETWNEFVHAAEFGESVLDSKNPLQRAHRRSRDDDDHTNSWSGATWEEALDLAKRGWPDAVVMLDHKLEMVKSTLPSKREVMTVDYAAVGPGTLDMGRYIQGHPEAWTVWHPEETEDYTTGDRIIPINFSVSASSGVSKEALFEKGALICVLTDILEKEGRRVELTMDASTARVISVQTLVKKASEPLDLDRVVFAIAHAACFRRLAFSVWEQAPPADLAAAGISPYRSYGMPSFTEVPGAINIPESLYGDYEEVDQLQWLQKQLSPFGITLEV</sequence>
<name>A0A0F9MX42_9ZZZZ</name>
<comment type="caution">
    <text evidence="2">The sequence shown here is derived from an EMBL/GenBank/DDBJ whole genome shotgun (WGS) entry which is preliminary data.</text>
</comment>
<dbReference type="EMBL" id="LAZR01004097">
    <property type="protein sequence ID" value="KKN11820.1"/>
    <property type="molecule type" value="Genomic_DNA"/>
</dbReference>
<evidence type="ECO:0000313" key="2">
    <source>
        <dbReference type="EMBL" id="KKN11820.1"/>
    </source>
</evidence>
<accession>A0A0F9MX42</accession>
<dbReference type="AlphaFoldDB" id="A0A0F9MX42"/>
<feature type="domain" description="DUF7192" evidence="1">
    <location>
        <begin position="27"/>
        <end position="238"/>
    </location>
</feature>